<gene>
    <name evidence="1" type="ORF">LPB137_05115</name>
</gene>
<keyword evidence="2" id="KW-1185">Reference proteome</keyword>
<proteinExistence type="predicted"/>
<dbReference type="GO" id="GO:0006310">
    <property type="term" value="P:DNA recombination"/>
    <property type="evidence" value="ECO:0007669"/>
    <property type="project" value="InterPro"/>
</dbReference>
<dbReference type="Proteomes" id="UP000186074">
    <property type="component" value="Chromosome"/>
</dbReference>
<name>A0A1P8KL46_9BACT</name>
<dbReference type="Gene3D" id="1.10.443.10">
    <property type="entry name" value="Intergrase catalytic core"/>
    <property type="match status" value="1"/>
</dbReference>
<accession>A0A1P8KL46</accession>
<protein>
    <submittedName>
        <fullName evidence="1">Uncharacterized protein</fullName>
    </submittedName>
</protein>
<dbReference type="KEGG" id="alp:LPB137_05115"/>
<dbReference type="STRING" id="1850254.LPB137_05115"/>
<dbReference type="OrthoDB" id="5346322at2"/>
<reference evidence="1 2" key="1">
    <citation type="submission" date="2017-01" db="EMBL/GenBank/DDBJ databases">
        <title>Genome sequencing of Arcobacter sp. LPB0137.</title>
        <authorList>
            <person name="Lee G.-W."/>
            <person name="Yi H."/>
        </authorList>
    </citation>
    <scope>NUCLEOTIDE SEQUENCE [LARGE SCALE GENOMIC DNA]</scope>
    <source>
        <strain evidence="1 2">LPB0137</strain>
    </source>
</reference>
<dbReference type="AlphaFoldDB" id="A0A1P8KL46"/>
<dbReference type="InterPro" id="IPR013762">
    <property type="entry name" value="Integrase-like_cat_sf"/>
</dbReference>
<dbReference type="GO" id="GO:0015074">
    <property type="term" value="P:DNA integration"/>
    <property type="evidence" value="ECO:0007669"/>
    <property type="project" value="InterPro"/>
</dbReference>
<sequence length="305" mass="35984">MRGSVYYQSSQLVKQIFQAGLKKEDKVDPNHPHFQFVSSYKTMESYRAVWNNFFNYLLEQWRLRNFENIEDYHVAAYMDYKIEYYPSKQYLEKISAAIGKLEIALKNFAKNIHNEDREYDFSIRQTILDEARDLKYVSNNYHNRAYKNPLKVIENLKNPQHKLAASIQFEGGARIEGIALIKKEQLHDIKYDPITNEKKGSLFTKEKGGKEGEVLISIDTYLKLEICLQFDSTFKINRQKYYNDIKQSCLLNGEIAEGSHGLRWNFAKSRMFEYAQAGYSYQDSLQEVSYEMKHNRASITEHYLS</sequence>
<organism evidence="1 2">
    <name type="scientific">Poseidonibacter parvus</name>
    <dbReference type="NCBI Taxonomy" id="1850254"/>
    <lineage>
        <taxon>Bacteria</taxon>
        <taxon>Pseudomonadati</taxon>
        <taxon>Campylobacterota</taxon>
        <taxon>Epsilonproteobacteria</taxon>
        <taxon>Campylobacterales</taxon>
        <taxon>Arcobacteraceae</taxon>
        <taxon>Poseidonibacter</taxon>
    </lineage>
</organism>
<dbReference type="EMBL" id="CP019070">
    <property type="protein sequence ID" value="APW65269.1"/>
    <property type="molecule type" value="Genomic_DNA"/>
</dbReference>
<dbReference type="GO" id="GO:0003677">
    <property type="term" value="F:DNA binding"/>
    <property type="evidence" value="ECO:0007669"/>
    <property type="project" value="InterPro"/>
</dbReference>
<dbReference type="RefSeq" id="WP_076085285.1">
    <property type="nucleotide sequence ID" value="NZ_CP019070.1"/>
</dbReference>
<evidence type="ECO:0000313" key="1">
    <source>
        <dbReference type="EMBL" id="APW65269.1"/>
    </source>
</evidence>
<evidence type="ECO:0000313" key="2">
    <source>
        <dbReference type="Proteomes" id="UP000186074"/>
    </source>
</evidence>